<dbReference type="RefSeq" id="WP_101715405.1">
    <property type="nucleotide sequence ID" value="NZ_CP026100.1"/>
</dbReference>
<gene>
    <name evidence="13" type="ORF">C1707_18775</name>
    <name evidence="14" type="ORF">CFHF_23775</name>
</gene>
<keyword evidence="5" id="KW-0997">Cell inner membrane</keyword>
<dbReference type="OrthoDB" id="7190334at2"/>
<dbReference type="GO" id="GO:0015627">
    <property type="term" value="C:type II protein secretion system complex"/>
    <property type="evidence" value="ECO:0007669"/>
    <property type="project" value="InterPro"/>
</dbReference>
<accession>A0A2N5CM23</accession>
<reference evidence="13 16" key="2">
    <citation type="submission" date="2018-01" db="EMBL/GenBank/DDBJ databases">
        <title>Complete genome sequence of Caulobacter flavus RHGG3.</title>
        <authorList>
            <person name="Yang E."/>
        </authorList>
    </citation>
    <scope>NUCLEOTIDE SEQUENCE [LARGE SCALE GENOMIC DNA]</scope>
    <source>
        <strain evidence="13 16">RHGG3</strain>
    </source>
</reference>
<dbReference type="AlphaFoldDB" id="A0A2N5CM23"/>
<dbReference type="InterPro" id="IPR045584">
    <property type="entry name" value="Pilin-like"/>
</dbReference>
<evidence type="ECO:0000313" key="15">
    <source>
        <dbReference type="Proteomes" id="UP000234483"/>
    </source>
</evidence>
<keyword evidence="6 11" id="KW-0812">Transmembrane</keyword>
<dbReference type="Proteomes" id="UP000281192">
    <property type="component" value="Chromosome"/>
</dbReference>
<keyword evidence="7 11" id="KW-1133">Transmembrane helix</keyword>
<evidence type="ECO:0000313" key="16">
    <source>
        <dbReference type="Proteomes" id="UP000281192"/>
    </source>
</evidence>
<evidence type="ECO:0000256" key="4">
    <source>
        <dbReference type="ARBA" id="ARBA00022481"/>
    </source>
</evidence>
<reference evidence="14 15" key="1">
    <citation type="submission" date="2017-12" db="EMBL/GenBank/DDBJ databases">
        <title>The genome sequence of Caulobacter flavus CGMCC1 15093.</title>
        <authorList>
            <person name="Gao J."/>
            <person name="Mao X."/>
            <person name="Sun J."/>
        </authorList>
    </citation>
    <scope>NUCLEOTIDE SEQUENCE [LARGE SCALE GENOMIC DNA]</scope>
    <source>
        <strain evidence="14 15">CGMCC1 15093</strain>
    </source>
</reference>
<dbReference type="InterPro" id="IPR022346">
    <property type="entry name" value="T2SS_GspH"/>
</dbReference>
<keyword evidence="8 11" id="KW-0472">Membrane</keyword>
<evidence type="ECO:0000256" key="1">
    <source>
        <dbReference type="ARBA" id="ARBA00004377"/>
    </source>
</evidence>
<dbReference type="SUPFAM" id="SSF54523">
    <property type="entry name" value="Pili subunits"/>
    <property type="match status" value="1"/>
</dbReference>
<dbReference type="Gene3D" id="3.30.700.10">
    <property type="entry name" value="Glycoprotein, Type 4 Pilin"/>
    <property type="match status" value="1"/>
</dbReference>
<evidence type="ECO:0000256" key="10">
    <source>
        <dbReference type="ARBA" id="ARBA00030775"/>
    </source>
</evidence>
<comment type="subcellular location">
    <subcellularLocation>
        <location evidence="1">Cell inner membrane</location>
        <topology evidence="1">Single-pass membrane protein</topology>
    </subcellularLocation>
</comment>
<evidence type="ECO:0000256" key="3">
    <source>
        <dbReference type="ARBA" id="ARBA00022475"/>
    </source>
</evidence>
<name>A0A2N5CM23_9CAUL</name>
<keyword evidence="4" id="KW-0488">Methylation</keyword>
<feature type="domain" description="General secretion pathway GspH" evidence="12">
    <location>
        <begin position="51"/>
        <end position="132"/>
    </location>
</feature>
<dbReference type="EMBL" id="CP026100">
    <property type="protein sequence ID" value="AYV48141.1"/>
    <property type="molecule type" value="Genomic_DNA"/>
</dbReference>
<keyword evidence="16" id="KW-1185">Reference proteome</keyword>
<dbReference type="KEGG" id="cfh:C1707_18775"/>
<protein>
    <recommendedName>
        <fullName evidence="2">Type II secretion system protein H</fullName>
    </recommendedName>
    <alternativeName>
        <fullName evidence="10">General secretion pathway protein H</fullName>
    </alternativeName>
</protein>
<comment type="similarity">
    <text evidence="9">Belongs to the GSP H family.</text>
</comment>
<organism evidence="14 15">
    <name type="scientific">Caulobacter flavus</name>
    <dbReference type="NCBI Taxonomy" id="1679497"/>
    <lineage>
        <taxon>Bacteria</taxon>
        <taxon>Pseudomonadati</taxon>
        <taxon>Pseudomonadota</taxon>
        <taxon>Alphaproteobacteria</taxon>
        <taxon>Caulobacterales</taxon>
        <taxon>Caulobacteraceae</taxon>
        <taxon>Caulobacter</taxon>
    </lineage>
</organism>
<dbReference type="GO" id="GO:0015628">
    <property type="term" value="P:protein secretion by the type II secretion system"/>
    <property type="evidence" value="ECO:0007669"/>
    <property type="project" value="InterPro"/>
</dbReference>
<evidence type="ECO:0000256" key="7">
    <source>
        <dbReference type="ARBA" id="ARBA00022989"/>
    </source>
</evidence>
<evidence type="ECO:0000259" key="12">
    <source>
        <dbReference type="Pfam" id="PF12019"/>
    </source>
</evidence>
<feature type="transmembrane region" description="Helical" evidence="11">
    <location>
        <begin position="12"/>
        <end position="31"/>
    </location>
</feature>
<evidence type="ECO:0000256" key="9">
    <source>
        <dbReference type="ARBA" id="ARBA00025772"/>
    </source>
</evidence>
<proteinExistence type="inferred from homology"/>
<dbReference type="GO" id="GO:0005886">
    <property type="term" value="C:plasma membrane"/>
    <property type="evidence" value="ECO:0007669"/>
    <property type="project" value="UniProtKB-SubCell"/>
</dbReference>
<evidence type="ECO:0000313" key="13">
    <source>
        <dbReference type="EMBL" id="AYV48141.1"/>
    </source>
</evidence>
<evidence type="ECO:0000256" key="6">
    <source>
        <dbReference type="ARBA" id="ARBA00022692"/>
    </source>
</evidence>
<dbReference type="EMBL" id="PJRQ01000048">
    <property type="protein sequence ID" value="PLR06934.1"/>
    <property type="molecule type" value="Genomic_DNA"/>
</dbReference>
<evidence type="ECO:0000256" key="5">
    <source>
        <dbReference type="ARBA" id="ARBA00022519"/>
    </source>
</evidence>
<evidence type="ECO:0000313" key="14">
    <source>
        <dbReference type="EMBL" id="PLR06934.1"/>
    </source>
</evidence>
<dbReference type="Proteomes" id="UP000234483">
    <property type="component" value="Unassembled WGS sequence"/>
</dbReference>
<evidence type="ECO:0000256" key="8">
    <source>
        <dbReference type="ARBA" id="ARBA00023136"/>
    </source>
</evidence>
<evidence type="ECO:0000256" key="11">
    <source>
        <dbReference type="SAM" id="Phobius"/>
    </source>
</evidence>
<dbReference type="Pfam" id="PF12019">
    <property type="entry name" value="GspH"/>
    <property type="match status" value="1"/>
</dbReference>
<keyword evidence="3" id="KW-1003">Cell membrane</keyword>
<sequence>MSATGDRQGGATLIETLVLMSVVALIGTIAFPNLDAAVSRSLFEQARAGVKADLRMARAQALRTGRPVTLTAADNAAGYGWTEGPRRALLAGLRLKIVPETVRFLPDGSTTGGVVSLADERRRSTFLVDAAGGVSQVAP</sequence>
<evidence type="ECO:0000256" key="2">
    <source>
        <dbReference type="ARBA" id="ARBA00021549"/>
    </source>
</evidence>